<dbReference type="PANTHER" id="PTHR23318:SF0">
    <property type="entry name" value="SERINE_THREONINE-PROTEIN PHOSPHATASE 4 REGULATORY SUBUNIT 3"/>
    <property type="match status" value="1"/>
</dbReference>
<evidence type="ECO:0000256" key="3">
    <source>
        <dbReference type="SAM" id="MobiDB-lite"/>
    </source>
</evidence>
<feature type="domain" description="Serine/threonine-protein phosphatase 4 regulatory subunit 3-like central" evidence="4">
    <location>
        <begin position="1"/>
        <end position="79"/>
    </location>
</feature>
<evidence type="ECO:0000313" key="5">
    <source>
        <dbReference type="EMBL" id="OLY79982.1"/>
    </source>
</evidence>
<dbReference type="OrthoDB" id="27483at2759"/>
<dbReference type="STRING" id="133383.A0A1R0GSV5"/>
<sequence length="501" mass="55552">MKDEFFIKYLVKNNLILPIINLLKSTKDRYNLVNSACLELFNFIEKENIKSLISHVSTSFKSDIDEFKFTDVFKKIAHKNSQNISSLKLVSEELEQQNKKQVSLKKVPPKGGIRVWSTRVYDDEEEAYFDDSDDEEAEDHSSLESEVVMDVKVENGPTVVIKLAESPKKSKLEDFKSEGFGGNSKSSQLTEDSTVPDRESHIPIKDNDENAGDSELVVSPKFGKLVTEITHEDSSADSESNSDEDVQTSKFKPHVDTPTISRGLSFVDRAYDLQNQCNGTSDNSPTPSPLSSPTIPRDIADVDMDDKLESMLSKSNKRNLSKSFDSDVHLSDKDLTENNLKSSGLDVDESENGGLESLAKRSKSDPYSPKASVRRENSPFGGSESGANETISFSFKKRMTSPKRLIFDFKSTNKNPKAKAPIKLARSNSGSVVAEIPGLVVAHSSEEADQDVFLENGVEEAEHSKESTELLRNNSPGSDRHSVSFGLSPKTIRKNLSFTNS</sequence>
<reference evidence="5 6" key="1">
    <citation type="journal article" date="2016" name="Mol. Biol. Evol.">
        <title>Genome-Wide Survey of Gut Fungi (Harpellales) Reveals the First Horizontally Transferred Ubiquitin Gene from a Mosquito Host.</title>
        <authorList>
            <person name="Wang Y."/>
            <person name="White M.M."/>
            <person name="Kvist S."/>
            <person name="Moncalvo J.M."/>
        </authorList>
    </citation>
    <scope>NUCLEOTIDE SEQUENCE [LARGE SCALE GENOMIC DNA]</scope>
    <source>
        <strain evidence="5 6">ALG-7-W6</strain>
    </source>
</reference>
<name>A0A1R0GSV5_9FUNG</name>
<organism evidence="5 6">
    <name type="scientific">Smittium mucronatum</name>
    <dbReference type="NCBI Taxonomy" id="133383"/>
    <lineage>
        <taxon>Eukaryota</taxon>
        <taxon>Fungi</taxon>
        <taxon>Fungi incertae sedis</taxon>
        <taxon>Zoopagomycota</taxon>
        <taxon>Kickxellomycotina</taxon>
        <taxon>Harpellomycetes</taxon>
        <taxon>Harpellales</taxon>
        <taxon>Legeriomycetaceae</taxon>
        <taxon>Smittium</taxon>
    </lineage>
</organism>
<dbReference type="PANTHER" id="PTHR23318">
    <property type="entry name" value="ATP SYNTHASE GAMMA-RELATED"/>
    <property type="match status" value="1"/>
</dbReference>
<protein>
    <submittedName>
        <fullName evidence="5">Serine/threonine-protein phosphatase 4 regulatory subunit 3-A</fullName>
    </submittedName>
</protein>
<feature type="compositionally biased region" description="Low complexity" evidence="3">
    <location>
        <begin position="280"/>
        <end position="296"/>
    </location>
</feature>
<dbReference type="Pfam" id="PF04802">
    <property type="entry name" value="PP4R3"/>
    <property type="match status" value="1"/>
</dbReference>
<feature type="compositionally biased region" description="Polar residues" evidence="3">
    <location>
        <begin position="183"/>
        <end position="193"/>
    </location>
</feature>
<evidence type="ECO:0000313" key="6">
    <source>
        <dbReference type="Proteomes" id="UP000187455"/>
    </source>
</evidence>
<dbReference type="AlphaFoldDB" id="A0A1R0GSV5"/>
<evidence type="ECO:0000259" key="4">
    <source>
        <dbReference type="Pfam" id="PF04802"/>
    </source>
</evidence>
<evidence type="ECO:0000256" key="2">
    <source>
        <dbReference type="ARBA" id="ARBA00023242"/>
    </source>
</evidence>
<dbReference type="GO" id="GO:0005654">
    <property type="term" value="C:nucleoplasm"/>
    <property type="evidence" value="ECO:0007669"/>
    <property type="project" value="TreeGrafter"/>
</dbReference>
<feature type="compositionally biased region" description="Basic and acidic residues" evidence="3">
    <location>
        <begin position="195"/>
        <end position="208"/>
    </location>
</feature>
<feature type="compositionally biased region" description="Basic and acidic residues" evidence="3">
    <location>
        <begin position="460"/>
        <end position="469"/>
    </location>
</feature>
<dbReference type="GO" id="GO:0072542">
    <property type="term" value="F:protein phosphatase activator activity"/>
    <property type="evidence" value="ECO:0007669"/>
    <property type="project" value="TreeGrafter"/>
</dbReference>
<keyword evidence="6" id="KW-1185">Reference proteome</keyword>
<feature type="region of interest" description="Disordered" evidence="3">
    <location>
        <begin position="459"/>
        <end position="486"/>
    </location>
</feature>
<comment type="subcellular location">
    <subcellularLocation>
        <location evidence="1">Nucleus</location>
    </subcellularLocation>
</comment>
<comment type="caution">
    <text evidence="5">The sequence shown here is derived from an EMBL/GenBank/DDBJ whole genome shotgun (WGS) entry which is preliminary data.</text>
</comment>
<dbReference type="GO" id="GO:0030289">
    <property type="term" value="C:protein phosphatase 4 complex"/>
    <property type="evidence" value="ECO:0007669"/>
    <property type="project" value="TreeGrafter"/>
</dbReference>
<dbReference type="InterPro" id="IPR006887">
    <property type="entry name" value="P4R3-like_central_dom"/>
</dbReference>
<feature type="compositionally biased region" description="Basic and acidic residues" evidence="3">
    <location>
        <begin position="324"/>
        <end position="336"/>
    </location>
</feature>
<dbReference type="EMBL" id="LSSL01003894">
    <property type="protein sequence ID" value="OLY79982.1"/>
    <property type="molecule type" value="Genomic_DNA"/>
</dbReference>
<feature type="region of interest" description="Disordered" evidence="3">
    <location>
        <begin position="173"/>
        <end position="395"/>
    </location>
</feature>
<keyword evidence="2" id="KW-0539">Nucleus</keyword>
<proteinExistence type="predicted"/>
<dbReference type="InterPro" id="IPR051137">
    <property type="entry name" value="PP4R3-like"/>
</dbReference>
<accession>A0A1R0GSV5</accession>
<evidence type="ECO:0000256" key="1">
    <source>
        <dbReference type="ARBA" id="ARBA00004123"/>
    </source>
</evidence>
<dbReference type="Proteomes" id="UP000187455">
    <property type="component" value="Unassembled WGS sequence"/>
</dbReference>
<gene>
    <name evidence="5" type="ORF">AYI68_g5931</name>
</gene>